<reference evidence="1 2" key="3">
    <citation type="journal article" date="2022" name="Microbiol. Spectr.">
        <title>Folding features and dynamics of 3D genome architecture in plant fungal pathogens.</title>
        <authorList>
            <person name="Xia C."/>
        </authorList>
    </citation>
    <scope>NUCLEOTIDE SEQUENCE [LARGE SCALE GENOMIC DNA]</scope>
    <source>
        <strain evidence="1 2">93-210</strain>
    </source>
</reference>
<reference evidence="2" key="1">
    <citation type="journal article" date="2018" name="BMC Genomics">
        <title>Genomic insights into host adaptation between the wheat stripe rust pathogen (Puccinia striiformis f. sp. tritici) and the barley stripe rust pathogen (Puccinia striiformis f. sp. hordei).</title>
        <authorList>
            <person name="Xia C."/>
            <person name="Wang M."/>
            <person name="Yin C."/>
            <person name="Cornejo O.E."/>
            <person name="Hulbert S.H."/>
            <person name="Chen X."/>
        </authorList>
    </citation>
    <scope>NUCLEOTIDE SEQUENCE [LARGE SCALE GENOMIC DNA]</scope>
    <source>
        <strain evidence="2">93-210</strain>
    </source>
</reference>
<evidence type="ECO:0000313" key="2">
    <source>
        <dbReference type="Proteomes" id="UP001060170"/>
    </source>
</evidence>
<keyword evidence="2" id="KW-1185">Reference proteome</keyword>
<accession>A0ACC0E886</accession>
<sequence length="160" mass="18407">MLARPISILSDRLFSPSPSRFRLRSLMGRVERLARHEKIRKRIVEGRPEVRITYRVFVQEDGISKRVNIQEVAETSLQITSLTKELVLTFRLSYLGLPPNAIRSSDAILHGGIHYSRRARFGEVGMKRVGDEEIDRIRRSLRAPHGVTRESKAYVIALME</sequence>
<dbReference type="EMBL" id="CM045873">
    <property type="protein sequence ID" value="KAI7947926.1"/>
    <property type="molecule type" value="Genomic_DNA"/>
</dbReference>
<evidence type="ECO:0000313" key="1">
    <source>
        <dbReference type="EMBL" id="KAI7947926.1"/>
    </source>
</evidence>
<reference evidence="2" key="2">
    <citation type="journal article" date="2018" name="Mol. Plant Microbe Interact.">
        <title>Genome sequence resources for the wheat stripe rust pathogen (Puccinia striiformis f. sp. tritici) and the barley stripe rust pathogen (Puccinia striiformis f. sp. hordei).</title>
        <authorList>
            <person name="Xia C."/>
            <person name="Wang M."/>
            <person name="Yin C."/>
            <person name="Cornejo O.E."/>
            <person name="Hulbert S.H."/>
            <person name="Chen X."/>
        </authorList>
    </citation>
    <scope>NUCLEOTIDE SEQUENCE [LARGE SCALE GENOMIC DNA]</scope>
    <source>
        <strain evidence="2">93-210</strain>
    </source>
</reference>
<protein>
    <submittedName>
        <fullName evidence="1">Uncharacterized protein</fullName>
    </submittedName>
</protein>
<gene>
    <name evidence="1" type="ORF">MJO28_009834</name>
</gene>
<proteinExistence type="predicted"/>
<organism evidence="1 2">
    <name type="scientific">Puccinia striiformis f. sp. tritici</name>
    <dbReference type="NCBI Taxonomy" id="168172"/>
    <lineage>
        <taxon>Eukaryota</taxon>
        <taxon>Fungi</taxon>
        <taxon>Dikarya</taxon>
        <taxon>Basidiomycota</taxon>
        <taxon>Pucciniomycotina</taxon>
        <taxon>Pucciniomycetes</taxon>
        <taxon>Pucciniales</taxon>
        <taxon>Pucciniaceae</taxon>
        <taxon>Puccinia</taxon>
    </lineage>
</organism>
<comment type="caution">
    <text evidence="1">The sequence shown here is derived from an EMBL/GenBank/DDBJ whole genome shotgun (WGS) entry which is preliminary data.</text>
</comment>
<dbReference type="Proteomes" id="UP001060170">
    <property type="component" value="Chromosome 9"/>
</dbReference>
<name>A0ACC0E886_9BASI</name>